<comment type="caution">
    <text evidence="7">The sequence shown here is derived from an EMBL/GenBank/DDBJ whole genome shotgun (WGS) entry which is preliminary data.</text>
</comment>
<evidence type="ECO:0000256" key="3">
    <source>
        <dbReference type="ARBA" id="ARBA00022630"/>
    </source>
</evidence>
<dbReference type="Proteomes" id="UP001169006">
    <property type="component" value="Unassembled WGS sequence"/>
</dbReference>
<reference evidence="7" key="2">
    <citation type="submission" date="2023-07" db="EMBL/GenBank/DDBJ databases">
        <authorList>
            <person name="Sun H."/>
        </authorList>
    </citation>
    <scope>NUCLEOTIDE SEQUENCE</scope>
    <source>
        <strain evidence="7">05753</strain>
    </source>
</reference>
<evidence type="ECO:0000313" key="7">
    <source>
        <dbReference type="EMBL" id="MDO1582704.1"/>
    </source>
</evidence>
<evidence type="ECO:0000256" key="1">
    <source>
        <dbReference type="ARBA" id="ARBA00001974"/>
    </source>
</evidence>
<dbReference type="Gene3D" id="3.30.70.2190">
    <property type="match status" value="1"/>
</dbReference>
<dbReference type="SUPFAM" id="SSF56176">
    <property type="entry name" value="FAD-binding/transporter-associated domain-like"/>
    <property type="match status" value="1"/>
</dbReference>
<dbReference type="InterPro" id="IPR016164">
    <property type="entry name" value="FAD-linked_Oxase-like_C"/>
</dbReference>
<dbReference type="InterPro" id="IPR016169">
    <property type="entry name" value="FAD-bd_PCMH_sub2"/>
</dbReference>
<comment type="cofactor">
    <cofactor evidence="1">
        <name>FAD</name>
        <dbReference type="ChEBI" id="CHEBI:57692"/>
    </cofactor>
</comment>
<gene>
    <name evidence="7" type="ORF">Q2T52_11495</name>
</gene>
<dbReference type="PROSITE" id="PS51387">
    <property type="entry name" value="FAD_PCMH"/>
    <property type="match status" value="1"/>
</dbReference>
<evidence type="ECO:0000256" key="4">
    <source>
        <dbReference type="ARBA" id="ARBA00022827"/>
    </source>
</evidence>
<dbReference type="InterPro" id="IPR016166">
    <property type="entry name" value="FAD-bd_PCMH"/>
</dbReference>
<evidence type="ECO:0000313" key="8">
    <source>
        <dbReference type="Proteomes" id="UP001169006"/>
    </source>
</evidence>
<protein>
    <submittedName>
        <fullName evidence="7">FAD-binding oxidoreductase</fullName>
    </submittedName>
</protein>
<dbReference type="Gene3D" id="1.10.45.10">
    <property type="entry name" value="Vanillyl-alcohol Oxidase, Chain A, domain 4"/>
    <property type="match status" value="1"/>
</dbReference>
<reference evidence="7" key="1">
    <citation type="journal article" date="2015" name="Int. J. Syst. Evol. Microbiol.">
        <title>Rhizobium oryzicola sp. nov., potential plant-growth-promoting endophytic bacteria isolated from rice roots.</title>
        <authorList>
            <person name="Zhang X.X."/>
            <person name="Gao J.S."/>
            <person name="Cao Y.H."/>
            <person name="Sheirdil R.A."/>
            <person name="Wang X.C."/>
            <person name="Zhang L."/>
        </authorList>
    </citation>
    <scope>NUCLEOTIDE SEQUENCE</scope>
    <source>
        <strain evidence="7">05753</strain>
    </source>
</reference>
<dbReference type="InterPro" id="IPR051264">
    <property type="entry name" value="FAD-oxidored/transferase_4"/>
</dbReference>
<dbReference type="InterPro" id="IPR004113">
    <property type="entry name" value="FAD-bd_oxidored_4_C"/>
</dbReference>
<dbReference type="InterPro" id="IPR006094">
    <property type="entry name" value="Oxid_FAD_bind_N"/>
</dbReference>
<organism evidence="7 8">
    <name type="scientific">Rhizobium oryzicola</name>
    <dbReference type="NCBI Taxonomy" id="1232668"/>
    <lineage>
        <taxon>Bacteria</taxon>
        <taxon>Pseudomonadati</taxon>
        <taxon>Pseudomonadota</taxon>
        <taxon>Alphaproteobacteria</taxon>
        <taxon>Hyphomicrobiales</taxon>
        <taxon>Rhizobiaceae</taxon>
        <taxon>Rhizobium/Agrobacterium group</taxon>
        <taxon>Rhizobium</taxon>
    </lineage>
</organism>
<keyword evidence="3" id="KW-0285">Flavoprotein</keyword>
<evidence type="ECO:0000256" key="5">
    <source>
        <dbReference type="ARBA" id="ARBA00023002"/>
    </source>
</evidence>
<dbReference type="Pfam" id="PF01565">
    <property type="entry name" value="FAD_binding_4"/>
    <property type="match status" value="1"/>
</dbReference>
<dbReference type="Gene3D" id="3.30.70.2740">
    <property type="match status" value="1"/>
</dbReference>
<dbReference type="RefSeq" id="WP_302076876.1">
    <property type="nucleotide sequence ID" value="NZ_JAUKWQ010000003.1"/>
</dbReference>
<evidence type="ECO:0000256" key="2">
    <source>
        <dbReference type="ARBA" id="ARBA00008000"/>
    </source>
</evidence>
<dbReference type="SUPFAM" id="SSF55103">
    <property type="entry name" value="FAD-linked oxidases, C-terminal domain"/>
    <property type="match status" value="1"/>
</dbReference>
<keyword evidence="5" id="KW-0560">Oxidoreductase</keyword>
<dbReference type="InterPro" id="IPR036318">
    <property type="entry name" value="FAD-bd_PCMH-like_sf"/>
</dbReference>
<comment type="similarity">
    <text evidence="2">Belongs to the FAD-binding oxidoreductase/transferase type 4 family.</text>
</comment>
<evidence type="ECO:0000259" key="6">
    <source>
        <dbReference type="PROSITE" id="PS51387"/>
    </source>
</evidence>
<keyword evidence="8" id="KW-1185">Reference proteome</keyword>
<sequence length="466" mass="50176">MTHDFLESLKNELGPDVFFGDDIPARYHNDWSGMTPVRPLALVRARTTEHVSKTLRLCHQHKVPVTPQGGLTGLAGGARPIEGGVALSLDRMNAIEEIDTVMATMTVQAGVPLGVAQRTAEDAGLFLGLDLGARDSCLIGGNLSTNAGGNRVIRFGMAREHVLGMEVVLPDGTIITSLNKMLKNNAGYDLKQLFIGSEGTLGVITRAVLRLQAKPADLATAFCGCPDFPSMLELLKSARQHLGAALTSFEVMWPSFYDFMTGRLPSLRRAFSEQHGIYVLIENGGRNAEDNRMLLETVLGEALEKGWVSDAILPASNREARDLWAVRESVSEYGKLMGPTTAFDVGVPTSAAGRLVEAVEAAVSERWPDAIGLSYGHIGDSNLHFVCNIPSAGTNQPYKAITELVFDLVAKEGGTISAEHGIGLVKKPYLKLSRTPEELALMGKIKHALDPHNVLNTGKVLPGSEY</sequence>
<proteinExistence type="inferred from homology"/>
<keyword evidence="4" id="KW-0274">FAD</keyword>
<dbReference type="PANTHER" id="PTHR43716:SF1">
    <property type="entry name" value="D-2-HYDROXYGLUTARATE DEHYDROGENASE, MITOCHONDRIAL"/>
    <property type="match status" value="1"/>
</dbReference>
<accession>A0ABT8SW74</accession>
<name>A0ABT8SW74_9HYPH</name>
<dbReference type="InterPro" id="IPR016171">
    <property type="entry name" value="Vanillyl_alc_oxidase_C-sub2"/>
</dbReference>
<feature type="domain" description="FAD-binding PCMH-type" evidence="6">
    <location>
        <begin position="35"/>
        <end position="214"/>
    </location>
</feature>
<dbReference type="EMBL" id="JAUKWQ010000003">
    <property type="protein sequence ID" value="MDO1582704.1"/>
    <property type="molecule type" value="Genomic_DNA"/>
</dbReference>
<dbReference type="PANTHER" id="PTHR43716">
    <property type="entry name" value="D-2-HYDROXYGLUTARATE DEHYDROGENASE, MITOCHONDRIAL"/>
    <property type="match status" value="1"/>
</dbReference>
<dbReference type="Pfam" id="PF02913">
    <property type="entry name" value="FAD-oxidase_C"/>
    <property type="match status" value="1"/>
</dbReference>
<dbReference type="Gene3D" id="3.30.465.10">
    <property type="match status" value="1"/>
</dbReference>